<dbReference type="PANTHER" id="PTHR10270">
    <property type="entry name" value="SOX TRANSCRIPTION FACTOR"/>
    <property type="match status" value="1"/>
</dbReference>
<dbReference type="FunFam" id="1.10.30.10:FF:000041">
    <property type="entry name" value="HMG box family protein"/>
    <property type="match status" value="1"/>
</dbReference>
<keyword evidence="4" id="KW-0539">Nucleus</keyword>
<feature type="region of interest" description="Disordered" evidence="5">
    <location>
        <begin position="152"/>
        <end position="202"/>
    </location>
</feature>
<gene>
    <name evidence="7" type="primary">KAFR0H00950</name>
    <name evidence="7" type="ORF">KAFR_0H00950</name>
</gene>
<dbReference type="PROSITE" id="PS50118">
    <property type="entry name" value="HMG_BOX_2"/>
    <property type="match status" value="1"/>
</dbReference>
<dbReference type="RefSeq" id="XP_003958640.1">
    <property type="nucleotide sequence ID" value="XM_003958591.1"/>
</dbReference>
<dbReference type="GO" id="GO:0030154">
    <property type="term" value="P:cell differentiation"/>
    <property type="evidence" value="ECO:0007669"/>
    <property type="project" value="TreeGrafter"/>
</dbReference>
<feature type="compositionally biased region" description="Low complexity" evidence="5">
    <location>
        <begin position="311"/>
        <end position="331"/>
    </location>
</feature>
<dbReference type="InterPro" id="IPR009071">
    <property type="entry name" value="HMG_box_dom"/>
</dbReference>
<dbReference type="InParanoid" id="H2AYU9"/>
<evidence type="ECO:0000256" key="2">
    <source>
        <dbReference type="ARBA" id="ARBA00023125"/>
    </source>
</evidence>
<reference evidence="7 8" key="1">
    <citation type="journal article" date="2011" name="Proc. Natl. Acad. Sci. U.S.A.">
        <title>Evolutionary erosion of yeast sex chromosomes by mating-type switching accidents.</title>
        <authorList>
            <person name="Gordon J.L."/>
            <person name="Armisen D."/>
            <person name="Proux-Wera E."/>
            <person name="Oheigeartaigh S.S."/>
            <person name="Byrne K.P."/>
            <person name="Wolfe K.H."/>
        </authorList>
    </citation>
    <scope>NUCLEOTIDE SEQUENCE [LARGE SCALE GENOMIC DNA]</scope>
    <source>
        <strain evidence="8">ATCC 22294 / BCRC 22015 / CBS 2517 / CECT 1963 / NBRC 1671 / NRRL Y-8276</strain>
    </source>
</reference>
<dbReference type="Proteomes" id="UP000005220">
    <property type="component" value="Chromosome 8"/>
</dbReference>
<feature type="DNA-binding region" description="HMG box" evidence="4">
    <location>
        <begin position="17"/>
        <end position="90"/>
    </location>
</feature>
<dbReference type="PANTHER" id="PTHR10270:SF161">
    <property type="entry name" value="SEX-DETERMINING REGION Y PROTEIN"/>
    <property type="match status" value="1"/>
</dbReference>
<protein>
    <recommendedName>
        <fullName evidence="6">HMG box domain-containing protein</fullName>
    </recommendedName>
</protein>
<dbReference type="GO" id="GO:0000122">
    <property type="term" value="P:negative regulation of transcription by RNA polymerase II"/>
    <property type="evidence" value="ECO:0007669"/>
    <property type="project" value="UniProtKB-ARBA"/>
</dbReference>
<evidence type="ECO:0000259" key="6">
    <source>
        <dbReference type="PROSITE" id="PS50118"/>
    </source>
</evidence>
<dbReference type="GeneID" id="13887502"/>
<evidence type="ECO:0000256" key="3">
    <source>
        <dbReference type="ARBA" id="ARBA00023163"/>
    </source>
</evidence>
<dbReference type="KEGG" id="kaf:KAFR_0H00950"/>
<evidence type="ECO:0000256" key="1">
    <source>
        <dbReference type="ARBA" id="ARBA00023015"/>
    </source>
</evidence>
<dbReference type="SMART" id="SM00398">
    <property type="entry name" value="HMG"/>
    <property type="match status" value="1"/>
</dbReference>
<keyword evidence="2 4" id="KW-0238">DNA-binding</keyword>
<sequence length="401" mass="45755">MDNNSVRNSNNHQRAKIPRPRNAFILFRQHYHKILMDEWTATGVDIPHNSKISKILGNKWKTISPNEKLHWEELAKKEKLGHERKYPEYKYRPVRKNKKRVSHNDHPLVNMPPTPVFPSSNDDFFNNPFNFNRLMSPPQTFISNFNYPPLSMSAGQPMMRKDSQNNNNSNNNNNNNNNGKNSSKSNSSNNNNNPIMTRPVTMSSGYDSFSNSLQFAYLNGRQQNLIPIPLSMATPMKSNGSISNINSNFNNDEHFKPVQFLSTYHSFAQPTPQDYEQKLLFSSSIPGTNNNSQYIPKSSINQLDSNQMILPSISGNSSNNNNNSNSFNSDFPSDHSHHYSHSNFLFNSHPPPNSTTIYRDSFMSTNNNSVKSNSNINMGYSTTQQNFDNNDHSTLYKSGTN</sequence>
<evidence type="ECO:0000313" key="7">
    <source>
        <dbReference type="EMBL" id="CCF59505.1"/>
    </source>
</evidence>
<dbReference type="STRING" id="1071382.H2AYU9"/>
<accession>H2AYU9</accession>
<dbReference type="CDD" id="cd01389">
    <property type="entry name" value="HMG-box_ROX1-like"/>
    <property type="match status" value="1"/>
</dbReference>
<dbReference type="GO" id="GO:0001228">
    <property type="term" value="F:DNA-binding transcription activator activity, RNA polymerase II-specific"/>
    <property type="evidence" value="ECO:0007669"/>
    <property type="project" value="TreeGrafter"/>
</dbReference>
<feature type="compositionally biased region" description="Polar residues" evidence="5">
    <location>
        <begin position="378"/>
        <end position="401"/>
    </location>
</feature>
<keyword evidence="8" id="KW-1185">Reference proteome</keyword>
<evidence type="ECO:0000313" key="8">
    <source>
        <dbReference type="Proteomes" id="UP000005220"/>
    </source>
</evidence>
<dbReference type="Gene3D" id="1.10.30.10">
    <property type="entry name" value="High mobility group box domain"/>
    <property type="match status" value="1"/>
</dbReference>
<organism evidence="7 8">
    <name type="scientific">Kazachstania africana (strain ATCC 22294 / BCRC 22015 / CBS 2517 / CECT 1963 / NBRC 1671 / NRRL Y-8276)</name>
    <name type="common">Yeast</name>
    <name type="synonym">Kluyveromyces africanus</name>
    <dbReference type="NCBI Taxonomy" id="1071382"/>
    <lineage>
        <taxon>Eukaryota</taxon>
        <taxon>Fungi</taxon>
        <taxon>Dikarya</taxon>
        <taxon>Ascomycota</taxon>
        <taxon>Saccharomycotina</taxon>
        <taxon>Saccharomycetes</taxon>
        <taxon>Saccharomycetales</taxon>
        <taxon>Saccharomycetaceae</taxon>
        <taxon>Kazachstania</taxon>
    </lineage>
</organism>
<dbReference type="InterPro" id="IPR050140">
    <property type="entry name" value="SRY-related_HMG-box_TF-like"/>
</dbReference>
<name>H2AYU9_KAZAF</name>
<keyword evidence="1" id="KW-0805">Transcription regulation</keyword>
<dbReference type="GO" id="GO:0005634">
    <property type="term" value="C:nucleus"/>
    <property type="evidence" value="ECO:0007669"/>
    <property type="project" value="UniProtKB-UniRule"/>
</dbReference>
<dbReference type="AlphaFoldDB" id="H2AYU9"/>
<feature type="region of interest" description="Disordered" evidence="5">
    <location>
        <begin position="311"/>
        <end position="334"/>
    </location>
</feature>
<dbReference type="GO" id="GO:0000978">
    <property type="term" value="F:RNA polymerase II cis-regulatory region sequence-specific DNA binding"/>
    <property type="evidence" value="ECO:0007669"/>
    <property type="project" value="TreeGrafter"/>
</dbReference>
<feature type="region of interest" description="Disordered" evidence="5">
    <location>
        <begin position="369"/>
        <end position="401"/>
    </location>
</feature>
<proteinExistence type="predicted"/>
<dbReference type="HOGENOM" id="CLU_687094_0_0_1"/>
<keyword evidence="3" id="KW-0804">Transcription</keyword>
<dbReference type="eggNOG" id="KOG0527">
    <property type="taxonomic scope" value="Eukaryota"/>
</dbReference>
<dbReference type="OrthoDB" id="6247875at2759"/>
<dbReference type="InterPro" id="IPR036910">
    <property type="entry name" value="HMG_box_dom_sf"/>
</dbReference>
<dbReference type="EMBL" id="HE650828">
    <property type="protein sequence ID" value="CCF59505.1"/>
    <property type="molecule type" value="Genomic_DNA"/>
</dbReference>
<dbReference type="SUPFAM" id="SSF47095">
    <property type="entry name" value="HMG-box"/>
    <property type="match status" value="1"/>
</dbReference>
<dbReference type="Pfam" id="PF00505">
    <property type="entry name" value="HMG_box"/>
    <property type="match status" value="1"/>
</dbReference>
<feature type="domain" description="HMG box" evidence="6">
    <location>
        <begin position="17"/>
        <end position="90"/>
    </location>
</feature>
<feature type="compositionally biased region" description="Low complexity" evidence="5">
    <location>
        <begin position="165"/>
        <end position="193"/>
    </location>
</feature>
<evidence type="ECO:0000256" key="5">
    <source>
        <dbReference type="SAM" id="MobiDB-lite"/>
    </source>
</evidence>
<evidence type="ECO:0000256" key="4">
    <source>
        <dbReference type="PROSITE-ProRule" id="PRU00267"/>
    </source>
</evidence>